<accession>A0A8B9IVP8</accession>
<protein>
    <submittedName>
        <fullName evidence="1">Uncharacterized protein</fullName>
    </submittedName>
</protein>
<dbReference type="AlphaFoldDB" id="A0A8B9IVP8"/>
<reference evidence="1" key="2">
    <citation type="submission" date="2025-09" db="UniProtKB">
        <authorList>
            <consortium name="Ensembl"/>
        </authorList>
    </citation>
    <scope>IDENTIFICATION</scope>
</reference>
<dbReference type="Gene3D" id="1.25.40.90">
    <property type="match status" value="1"/>
</dbReference>
<proteinExistence type="predicted"/>
<reference evidence="1" key="1">
    <citation type="submission" date="2025-08" db="UniProtKB">
        <authorList>
            <consortium name="Ensembl"/>
        </authorList>
    </citation>
    <scope>IDENTIFICATION</scope>
</reference>
<dbReference type="SUPFAM" id="SSF48464">
    <property type="entry name" value="ENTH/VHS domain"/>
    <property type="match status" value="1"/>
</dbReference>
<dbReference type="Proteomes" id="UP000694522">
    <property type="component" value="Unplaced"/>
</dbReference>
<name>A0A8B9IVP8_9PSIT</name>
<organism evidence="1 2">
    <name type="scientific">Amazona collaria</name>
    <name type="common">yellow-billed parrot</name>
    <dbReference type="NCBI Taxonomy" id="241587"/>
    <lineage>
        <taxon>Eukaryota</taxon>
        <taxon>Metazoa</taxon>
        <taxon>Chordata</taxon>
        <taxon>Craniata</taxon>
        <taxon>Vertebrata</taxon>
        <taxon>Euteleostomi</taxon>
        <taxon>Archelosauria</taxon>
        <taxon>Archosauria</taxon>
        <taxon>Dinosauria</taxon>
        <taxon>Saurischia</taxon>
        <taxon>Theropoda</taxon>
        <taxon>Coelurosauria</taxon>
        <taxon>Aves</taxon>
        <taxon>Neognathae</taxon>
        <taxon>Neoaves</taxon>
        <taxon>Telluraves</taxon>
        <taxon>Australaves</taxon>
        <taxon>Psittaciformes</taxon>
        <taxon>Psittacidae</taxon>
        <taxon>Amazona</taxon>
    </lineage>
</organism>
<sequence length="84" mass="9542">CSELAPRSDQIAGGSKAREEVRHKYRSLLGKLTTNSKRRIDALTALAKESKQFTKDIVFLTEAQITQVFISSFPAAFQYFGYYF</sequence>
<keyword evidence="2" id="KW-1185">Reference proteome</keyword>
<evidence type="ECO:0000313" key="2">
    <source>
        <dbReference type="Proteomes" id="UP000694522"/>
    </source>
</evidence>
<dbReference type="Ensembl" id="ENSACOT00000009828.1">
    <property type="protein sequence ID" value="ENSACOP00000009498.1"/>
    <property type="gene ID" value="ENSACOG00000006636.1"/>
</dbReference>
<evidence type="ECO:0000313" key="1">
    <source>
        <dbReference type="Ensembl" id="ENSACOP00000009498.1"/>
    </source>
</evidence>
<dbReference type="InterPro" id="IPR008942">
    <property type="entry name" value="ENTH_VHS"/>
</dbReference>